<keyword evidence="5" id="KW-0833">Ubl conjugation pathway</keyword>
<dbReference type="PROSITE" id="PS51873">
    <property type="entry name" value="TRIAD"/>
    <property type="match status" value="1"/>
</dbReference>
<keyword evidence="11" id="KW-1185">Reference proteome</keyword>
<evidence type="ECO:0000256" key="4">
    <source>
        <dbReference type="ARBA" id="ARBA00022771"/>
    </source>
</evidence>
<name>A0ABN9TU37_9DINO</name>
<evidence type="ECO:0000256" key="6">
    <source>
        <dbReference type="ARBA" id="ARBA00022833"/>
    </source>
</evidence>
<reference evidence="10" key="1">
    <citation type="submission" date="2023-10" db="EMBL/GenBank/DDBJ databases">
        <authorList>
            <person name="Chen Y."/>
            <person name="Shah S."/>
            <person name="Dougan E. K."/>
            <person name="Thang M."/>
            <person name="Chan C."/>
        </authorList>
    </citation>
    <scope>NUCLEOTIDE SEQUENCE [LARGE SCALE GENOMIC DNA]</scope>
</reference>
<keyword evidence="8" id="KW-0812">Transmembrane</keyword>
<keyword evidence="8" id="KW-0472">Membrane</keyword>
<sequence>RRCQLAPSSASASSLAQTAAAAPTAAAVGDAGSRYASEAAARQGLPPAAPCLAAAAGVGALGGLGLARWRAVPLRAHPAAGRCLPAACPECDLRLCFACGEPWHPGSACVAVSDSLVDQWAVERDAGRCPQCRTMIERSAGCNHMTCRPGSGGCGHQFCWLCREPYRPGHFTRGTCPQYGGAPPRDVFRGSRLALVEAPLTLLAGVLAAEVLLMRPAGVEETLWVTALAVAGLVAPRAAKHSQPAARPLLAALAAPVLGATLAGGWLLARPLIGSPAAAVLSLAALEGSPVRPLDQMWGVDRVNKFWARALRQENAGIRAGTLFLAAAAAAGAAGVLLHKACMANRAATIWQLESVKALAALPEATSTTFNVADLGGSQTAFSQALAVHCPHLSAAMHQRGLVARPAAAVEVRNWVLPRPLLELLGEAFLEAQPALRCGGSPLWPTDPELVAMLVPSERYPEEESDEEAAWELVTGVCADPPPPGRPAPAERARARRARGARRPRSRAEYFALRAGRLALAVSGASGRSERLFPLSEVMAVALLVLALERVGDPMQCARRHNLGCLAVRALAVLSQVVVVAALFASVVGGGLAMSPGFVCAVSPSSFWIGAAGAARLMALAALFATCPGSLRGLAGAGSWGLLAASSALALGTLGRCLALAFRASTSIWPTPLQLSFAVWCVRLCLELAAGVLGGQLPPAPVARLVAAVQAALGAVAGLGLVQPLRGGATAARLSGGFQPEVSKDFA</sequence>
<accession>A0ABN9TU37</accession>
<feature type="domain" description="RING-type" evidence="9">
    <location>
        <begin position="1"/>
        <end position="180"/>
    </location>
</feature>
<feature type="non-terminal residue" evidence="10">
    <location>
        <position position="1"/>
    </location>
</feature>
<comment type="caution">
    <text evidence="10">The sequence shown here is derived from an EMBL/GenBank/DDBJ whole genome shotgun (WGS) entry which is preliminary data.</text>
</comment>
<evidence type="ECO:0000313" key="10">
    <source>
        <dbReference type="EMBL" id="CAK0849718.1"/>
    </source>
</evidence>
<evidence type="ECO:0000256" key="5">
    <source>
        <dbReference type="ARBA" id="ARBA00022786"/>
    </source>
</evidence>
<proteinExistence type="predicted"/>
<organism evidence="10 11">
    <name type="scientific">Prorocentrum cordatum</name>
    <dbReference type="NCBI Taxonomy" id="2364126"/>
    <lineage>
        <taxon>Eukaryota</taxon>
        <taxon>Sar</taxon>
        <taxon>Alveolata</taxon>
        <taxon>Dinophyceae</taxon>
        <taxon>Prorocentrales</taxon>
        <taxon>Prorocentraceae</taxon>
        <taxon>Prorocentrum</taxon>
    </lineage>
</organism>
<evidence type="ECO:0000256" key="2">
    <source>
        <dbReference type="ARBA" id="ARBA00022723"/>
    </source>
</evidence>
<dbReference type="EMBL" id="CAUYUJ010015084">
    <property type="protein sequence ID" value="CAK0849718.1"/>
    <property type="molecule type" value="Genomic_DNA"/>
</dbReference>
<keyword evidence="3" id="KW-0677">Repeat</keyword>
<evidence type="ECO:0000256" key="7">
    <source>
        <dbReference type="SAM" id="MobiDB-lite"/>
    </source>
</evidence>
<keyword evidence="4" id="KW-0863">Zinc-finger</keyword>
<dbReference type="InterPro" id="IPR031127">
    <property type="entry name" value="E3_UB_ligase_RBR"/>
</dbReference>
<feature type="transmembrane region" description="Helical" evidence="8">
    <location>
        <begin position="607"/>
        <end position="627"/>
    </location>
</feature>
<evidence type="ECO:0000256" key="3">
    <source>
        <dbReference type="ARBA" id="ARBA00022737"/>
    </source>
</evidence>
<gene>
    <name evidence="10" type="ORF">PCOR1329_LOCUS42339</name>
</gene>
<dbReference type="Pfam" id="PF22191">
    <property type="entry name" value="IBR_1"/>
    <property type="match status" value="1"/>
</dbReference>
<feature type="transmembrane region" description="Helical" evidence="8">
    <location>
        <begin position="316"/>
        <end position="338"/>
    </location>
</feature>
<feature type="transmembrane region" description="Helical" evidence="8">
    <location>
        <begin position="639"/>
        <end position="662"/>
    </location>
</feature>
<keyword evidence="1" id="KW-0808">Transferase</keyword>
<evidence type="ECO:0000256" key="1">
    <source>
        <dbReference type="ARBA" id="ARBA00022679"/>
    </source>
</evidence>
<dbReference type="PANTHER" id="PTHR11685">
    <property type="entry name" value="RBR FAMILY RING FINGER AND IBR DOMAIN-CONTAINING"/>
    <property type="match status" value="1"/>
</dbReference>
<feature type="transmembrane region" description="Helical" evidence="8">
    <location>
        <begin position="563"/>
        <end position="587"/>
    </location>
</feature>
<keyword evidence="6" id="KW-0862">Zinc</keyword>
<evidence type="ECO:0000313" key="11">
    <source>
        <dbReference type="Proteomes" id="UP001189429"/>
    </source>
</evidence>
<keyword evidence="8" id="KW-1133">Transmembrane helix</keyword>
<dbReference type="Proteomes" id="UP001189429">
    <property type="component" value="Unassembled WGS sequence"/>
</dbReference>
<dbReference type="SUPFAM" id="SSF57850">
    <property type="entry name" value="RING/U-box"/>
    <property type="match status" value="1"/>
</dbReference>
<dbReference type="Gene3D" id="1.20.120.1750">
    <property type="match status" value="1"/>
</dbReference>
<feature type="region of interest" description="Disordered" evidence="7">
    <location>
        <begin position="477"/>
        <end position="502"/>
    </location>
</feature>
<keyword evidence="2" id="KW-0479">Metal-binding</keyword>
<evidence type="ECO:0000256" key="8">
    <source>
        <dbReference type="SAM" id="Phobius"/>
    </source>
</evidence>
<evidence type="ECO:0000259" key="9">
    <source>
        <dbReference type="PROSITE" id="PS51873"/>
    </source>
</evidence>
<protein>
    <recommendedName>
        <fullName evidence="9">RING-type domain-containing protein</fullName>
    </recommendedName>
</protein>
<dbReference type="InterPro" id="IPR044066">
    <property type="entry name" value="TRIAD_supradom"/>
</dbReference>